<dbReference type="OrthoDB" id="29024at2759"/>
<feature type="region of interest" description="Disordered" evidence="7">
    <location>
        <begin position="1198"/>
        <end position="1603"/>
    </location>
</feature>
<feature type="compositionally biased region" description="Polar residues" evidence="7">
    <location>
        <begin position="1226"/>
        <end position="1237"/>
    </location>
</feature>
<feature type="compositionally biased region" description="Basic and acidic residues" evidence="7">
    <location>
        <begin position="1360"/>
        <end position="1437"/>
    </location>
</feature>
<comment type="subcellular location">
    <subcellularLocation>
        <location evidence="1">Nucleus</location>
    </subcellularLocation>
</comment>
<feature type="region of interest" description="Disordered" evidence="7">
    <location>
        <begin position="588"/>
        <end position="623"/>
    </location>
</feature>
<comment type="caution">
    <text evidence="11">The sequence shown here is derived from an EMBL/GenBank/DDBJ whole genome shotgun (WGS) entry which is preliminary data.</text>
</comment>
<dbReference type="InterPro" id="IPR021726">
    <property type="entry name" value="THO_THOC2_N"/>
</dbReference>
<feature type="compositionally biased region" description="Low complexity" evidence="7">
    <location>
        <begin position="1283"/>
        <end position="1302"/>
    </location>
</feature>
<dbReference type="Pfam" id="PF11732">
    <property type="entry name" value="Thoc2"/>
    <property type="match status" value="1"/>
</dbReference>
<dbReference type="InterPro" id="IPR040007">
    <property type="entry name" value="Tho2"/>
</dbReference>
<dbReference type="STRING" id="50429.A0A2B4S1B9"/>
<feature type="compositionally biased region" description="Basic and acidic residues" evidence="7">
    <location>
        <begin position="1238"/>
        <end position="1260"/>
    </location>
</feature>
<accession>A0A2B4S1B9</accession>
<evidence type="ECO:0000256" key="3">
    <source>
        <dbReference type="ARBA" id="ARBA00019596"/>
    </source>
</evidence>
<evidence type="ECO:0000256" key="4">
    <source>
        <dbReference type="ARBA" id="ARBA00023242"/>
    </source>
</evidence>
<feature type="domain" description="THO complex subunit 2 N-terminal" evidence="10">
    <location>
        <begin position="388"/>
        <end position="536"/>
    </location>
</feature>
<dbReference type="GO" id="GO:0006397">
    <property type="term" value="P:mRNA processing"/>
    <property type="evidence" value="ECO:0007669"/>
    <property type="project" value="InterPro"/>
</dbReference>
<feature type="coiled-coil region" evidence="6">
    <location>
        <begin position="910"/>
        <end position="969"/>
    </location>
</feature>
<keyword evidence="6" id="KW-0175">Coiled coil</keyword>
<proteinExistence type="inferred from homology"/>
<gene>
    <name evidence="11" type="primary">THOC2</name>
    <name evidence="11" type="ORF">AWC38_SpisGene13180</name>
</gene>
<comment type="subunit">
    <text evidence="5">Component of the THO subcomplex, which is composed of THOC1, THOC2, THOC3, THOC5, THOC6 and THOC7. The THO subcomplex interacts with DDX39B to form the THO-DDX39B complex which multimerizes into a 28-subunit tetrameric assembly. Component of the transcription/export (TREX) complex at least composed of ALYREF/THOC4, DDX39B, SARNP/CIP29, CHTOP and the THO subcomplex; in the complex interacts with THOC1, THOC3, THOC5, THOC7 and DDX39B. TREX seems to have a dynamic structure involving ATP-dependent remodeling. Interacts with POLDIP3 and ZC3H11A.</text>
</comment>
<feature type="compositionally biased region" description="Low complexity" evidence="7">
    <location>
        <begin position="1469"/>
        <end position="1480"/>
    </location>
</feature>
<dbReference type="GO" id="GO:0003729">
    <property type="term" value="F:mRNA binding"/>
    <property type="evidence" value="ECO:0007669"/>
    <property type="project" value="TreeGrafter"/>
</dbReference>
<evidence type="ECO:0000256" key="2">
    <source>
        <dbReference type="ARBA" id="ARBA00007857"/>
    </source>
</evidence>
<dbReference type="GO" id="GO:0000445">
    <property type="term" value="C:THO complex part of transcription export complex"/>
    <property type="evidence" value="ECO:0007669"/>
    <property type="project" value="TreeGrafter"/>
</dbReference>
<feature type="domain" description="THO complex subunitTHOC2 C-terminal" evidence="8">
    <location>
        <begin position="887"/>
        <end position="1184"/>
    </location>
</feature>
<feature type="domain" description="THO complex subunit 2 N-terminal" evidence="10">
    <location>
        <begin position="13"/>
        <end position="372"/>
    </location>
</feature>
<dbReference type="InterPro" id="IPR021418">
    <property type="entry name" value="THO_THOC2_C"/>
</dbReference>
<dbReference type="PANTHER" id="PTHR21597:SF0">
    <property type="entry name" value="THO COMPLEX SUBUNIT 2"/>
    <property type="match status" value="1"/>
</dbReference>
<feature type="compositionally biased region" description="Low complexity" evidence="7">
    <location>
        <begin position="1261"/>
        <end position="1277"/>
    </location>
</feature>
<evidence type="ECO:0000259" key="10">
    <source>
        <dbReference type="Pfam" id="PF16134"/>
    </source>
</evidence>
<dbReference type="Pfam" id="PF16134">
    <property type="entry name" value="THOC2_N"/>
    <property type="match status" value="2"/>
</dbReference>
<name>A0A2B4S1B9_STYPI</name>
<comment type="similarity">
    <text evidence="2">Belongs to the THOC2 family.</text>
</comment>
<dbReference type="EMBL" id="LSMT01000244">
    <property type="protein sequence ID" value="PFX22285.1"/>
    <property type="molecule type" value="Genomic_DNA"/>
</dbReference>
<feature type="coiled-coil region" evidence="6">
    <location>
        <begin position="277"/>
        <end position="304"/>
    </location>
</feature>
<feature type="compositionally biased region" description="Polar residues" evidence="7">
    <location>
        <begin position="1325"/>
        <end position="1355"/>
    </location>
</feature>
<keyword evidence="12" id="KW-1185">Reference proteome</keyword>
<dbReference type="InterPro" id="IPR032302">
    <property type="entry name" value="THOC2_N"/>
</dbReference>
<keyword evidence="4" id="KW-0539">Nucleus</keyword>
<evidence type="ECO:0000313" key="12">
    <source>
        <dbReference type="Proteomes" id="UP000225706"/>
    </source>
</evidence>
<feature type="compositionally biased region" description="Basic and acidic residues" evidence="7">
    <location>
        <begin position="1486"/>
        <end position="1533"/>
    </location>
</feature>
<feature type="compositionally biased region" description="Basic and acidic residues" evidence="7">
    <location>
        <begin position="1450"/>
        <end position="1460"/>
    </location>
</feature>
<dbReference type="PANTHER" id="PTHR21597">
    <property type="entry name" value="THO2 PROTEIN"/>
    <property type="match status" value="1"/>
</dbReference>
<dbReference type="Proteomes" id="UP000225706">
    <property type="component" value="Unassembled WGS sequence"/>
</dbReference>
<evidence type="ECO:0000256" key="1">
    <source>
        <dbReference type="ARBA" id="ARBA00004123"/>
    </source>
</evidence>
<organism evidence="11 12">
    <name type="scientific">Stylophora pistillata</name>
    <name type="common">Smooth cauliflower coral</name>
    <dbReference type="NCBI Taxonomy" id="50429"/>
    <lineage>
        <taxon>Eukaryota</taxon>
        <taxon>Metazoa</taxon>
        <taxon>Cnidaria</taxon>
        <taxon>Anthozoa</taxon>
        <taxon>Hexacorallia</taxon>
        <taxon>Scleractinia</taxon>
        <taxon>Astrocoeniina</taxon>
        <taxon>Pocilloporidae</taxon>
        <taxon>Stylophora</taxon>
    </lineage>
</organism>
<protein>
    <recommendedName>
        <fullName evidence="3">THO complex subunit 2</fullName>
    </recommendedName>
</protein>
<evidence type="ECO:0000259" key="9">
    <source>
        <dbReference type="Pfam" id="PF11732"/>
    </source>
</evidence>
<evidence type="ECO:0000256" key="5">
    <source>
        <dbReference type="ARBA" id="ARBA00047033"/>
    </source>
</evidence>
<evidence type="ECO:0000313" key="11">
    <source>
        <dbReference type="EMBL" id="PFX22285.1"/>
    </source>
</evidence>
<evidence type="ECO:0000256" key="7">
    <source>
        <dbReference type="SAM" id="MobiDB-lite"/>
    </source>
</evidence>
<feature type="compositionally biased region" description="Basic and acidic residues" evidence="7">
    <location>
        <begin position="1548"/>
        <end position="1600"/>
    </location>
</feature>
<dbReference type="GO" id="GO:0006406">
    <property type="term" value="P:mRNA export from nucleus"/>
    <property type="evidence" value="ECO:0007669"/>
    <property type="project" value="InterPro"/>
</dbReference>
<feature type="domain" description="THO complex subunitTHOC2 N-terminal" evidence="9">
    <location>
        <begin position="538"/>
        <end position="586"/>
    </location>
</feature>
<sequence>MMISITVSICTLDLKRVIYEVFSHVIRGDLRQEDALPLLSDVTEVHPGCSSLLADLICILDVESQCAEDKPSRERFLSLVGACGGLVPEVLLKERLEVETLDSLGIIQSTKAFNQKYVRTKTKLFYKQQKFNLVREESEGYAKLVTELGQEISGHVTSERVLENIKSLIGRFNLDPNKTLDVLLDSFECRIDIEDFFLPLLKSYMEKCESTALCHIIGFKFQFYKDQPDLPTPPSLFHLTALLIKHGLLNLDDLYLYLSPSDADIITSNTSRMDEAKQEARKMNMAVLAEIAAANNEENNKENKENDKPTIVPDNQKFGLCEALLMVGAWDHACSILDRLPPLAAVSHSPIAKGLCKLIHTTIEPLYRRHASKAARGRPYAPVPGGPPQCKVFTDLPDCVFSMLLHLGPHLSTDPILMAKILRISKGFMKDHPNVFEDKEQNSAQVEKVWCGFLTLMDEVLLPSISLLECNSSLAEELWAMLCRFPYELRYRLYGQWKNESYSSHPKMVLAKAATIKRAKYITKRLTKENVKPSGRQIGKLSHSNPGILFEYLLSQIQKYDNFIGPVVDSLKYLTPLAYDVLAYQHRERDQQTSRPADQQRERERERERETSKERERESSKKTDCIIEALANPERERLKHEDTNISEWLKSLAVFCGTVFRKYSIELTGLLQYVANQLKAGKSFDLLVLKEVVQKMSGIEISEEVTAAQLEALSGGELLRAEGGYFGQIRNTKKSSQRLRDILIEGKLDLPLCLLMAQQRNGIVFFEDPDRHLKLVGKLYDQCQDTLVQFGGFLASQLTAEEYESHVPSLDVLGQTYHLTPDVAFFLSRPMFVHQIDIKYEEAKKAIAVKGKQLQQKQILQCYIEAVNSAMEPVFQSARLLQAPRVWNSISPQLYVTFWALSMFDLYVPSERYEQELSKLKQQQAQLDDNKDMPVSKKKKEKERCSLLVEKLKEEFKQQEEHNQRVMASLKHERDSWLPAKATKSETITQFLQLCMFPRCVFTASDAVYCAKFVHMLHNLKTPNFSTLLCFDRVFSDISYTVASCTENEASRYGRFLCSMLEIVMRWHGDKKTYEKECGSYPGFVTVLRATNNDKADHLDYENYRHVCHKWQYKLTKALVVCLESKDYTQIRNTIMVLTKILPNYPKVLNLGQALERRIDKICEEEKEKRQDIYTLAVGYAGRLKMKKRDMVIESEFHHKEKPPATTTPSAAQSEPVAVKQEKTEPQPTSTATSDSTKPVKNDADVKLKSTVNVKKEPESSKSSSPNTTKTDSTPTSQEKSAGKSNAGSSSAKSSGTSTPSGQAESPGRNTPSNKSSSTSGNTNQPGSKTAASNSNSKGTKTPTNVKSSEGNTNGSDVSTSKKTESSKQKLKDKDKEKLTEKEQNDKPKEKAKGEKPEKVKEQKTKDKEKERSKSLEREGKDKAKERLKEKDKERSGSKSKHSSPAVPESPRDGENEKETKRRRLEGISSPSSQENSPSQFAGDSEPFKSPDNQERKSKLMEHEKEKTSKSDRKRTSLEQGEGKEAKRRKEDGENTVTVSKISNSHGSDTKVKVKGEEKPKVLKIARKETADGSPPGKKEKEKAKDKEKDKERIKEKEAKPAASKKIMYCGGLFTL</sequence>
<evidence type="ECO:0000256" key="6">
    <source>
        <dbReference type="SAM" id="Coils"/>
    </source>
</evidence>
<evidence type="ECO:0000259" key="8">
    <source>
        <dbReference type="Pfam" id="PF11262"/>
    </source>
</evidence>
<reference evidence="12" key="1">
    <citation type="journal article" date="2017" name="bioRxiv">
        <title>Comparative analysis of the genomes of Stylophora pistillata and Acropora digitifera provides evidence for extensive differences between species of corals.</title>
        <authorList>
            <person name="Voolstra C.R."/>
            <person name="Li Y."/>
            <person name="Liew Y.J."/>
            <person name="Baumgarten S."/>
            <person name="Zoccola D."/>
            <person name="Flot J.-F."/>
            <person name="Tambutte S."/>
            <person name="Allemand D."/>
            <person name="Aranda M."/>
        </authorList>
    </citation>
    <scope>NUCLEOTIDE SEQUENCE [LARGE SCALE GENOMIC DNA]</scope>
</reference>
<dbReference type="Pfam" id="PF11262">
    <property type="entry name" value="Tho2"/>
    <property type="match status" value="1"/>
</dbReference>
<feature type="compositionally biased region" description="Polar residues" evidence="7">
    <location>
        <begin position="1535"/>
        <end position="1547"/>
    </location>
</feature>
<feature type="compositionally biased region" description="Low complexity" evidence="7">
    <location>
        <begin position="1310"/>
        <end position="1324"/>
    </location>
</feature>